<protein>
    <submittedName>
        <fullName evidence="7">DNA-binding transcriptional MerR regulator</fullName>
    </submittedName>
</protein>
<evidence type="ECO:0000256" key="4">
    <source>
        <dbReference type="ARBA" id="ARBA00023163"/>
    </source>
</evidence>
<keyword evidence="3 7" id="KW-0238">DNA-binding</keyword>
<feature type="domain" description="HTH merR-type" evidence="6">
    <location>
        <begin position="7"/>
        <end position="75"/>
    </location>
</feature>
<dbReference type="InterPro" id="IPR047057">
    <property type="entry name" value="MerR_fam"/>
</dbReference>
<dbReference type="InterPro" id="IPR000551">
    <property type="entry name" value="MerR-type_HTH_dom"/>
</dbReference>
<dbReference type="OrthoDB" id="3824912at2"/>
<dbReference type="PROSITE" id="PS50937">
    <property type="entry name" value="HTH_MERR_2"/>
    <property type="match status" value="1"/>
</dbReference>
<keyword evidence="1" id="KW-0678">Repressor</keyword>
<reference evidence="7 8" key="1">
    <citation type="submission" date="2018-03" db="EMBL/GenBank/DDBJ databases">
        <title>Genomic Encyclopedia of Archaeal and Bacterial Type Strains, Phase II (KMG-II): from individual species to whole genera.</title>
        <authorList>
            <person name="Goeker M."/>
        </authorList>
    </citation>
    <scope>NUCLEOTIDE SEQUENCE [LARGE SCALE GENOMIC DNA]</scope>
    <source>
        <strain evidence="7 8">DSM 44889</strain>
    </source>
</reference>
<dbReference type="Proteomes" id="UP000245469">
    <property type="component" value="Unassembled WGS sequence"/>
</dbReference>
<dbReference type="EMBL" id="QGDQ01000014">
    <property type="protein sequence ID" value="PWJ53165.1"/>
    <property type="molecule type" value="Genomic_DNA"/>
</dbReference>
<evidence type="ECO:0000259" key="6">
    <source>
        <dbReference type="PROSITE" id="PS50937"/>
    </source>
</evidence>
<dbReference type="PANTHER" id="PTHR30204:SF69">
    <property type="entry name" value="MERR-FAMILY TRANSCRIPTIONAL REGULATOR"/>
    <property type="match status" value="1"/>
</dbReference>
<evidence type="ECO:0000256" key="2">
    <source>
        <dbReference type="ARBA" id="ARBA00023015"/>
    </source>
</evidence>
<dbReference type="AlphaFoldDB" id="A0A316A659"/>
<keyword evidence="2" id="KW-0805">Transcription regulation</keyword>
<feature type="region of interest" description="Disordered" evidence="5">
    <location>
        <begin position="123"/>
        <end position="152"/>
    </location>
</feature>
<accession>A0A316A659</accession>
<dbReference type="GO" id="GO:0003700">
    <property type="term" value="F:DNA-binding transcription factor activity"/>
    <property type="evidence" value="ECO:0007669"/>
    <property type="project" value="InterPro"/>
</dbReference>
<proteinExistence type="predicted"/>
<name>A0A316A659_9ACTN</name>
<evidence type="ECO:0000256" key="1">
    <source>
        <dbReference type="ARBA" id="ARBA00022491"/>
    </source>
</evidence>
<keyword evidence="8" id="KW-1185">Reference proteome</keyword>
<feature type="compositionally biased region" description="Low complexity" evidence="5">
    <location>
        <begin position="128"/>
        <end position="144"/>
    </location>
</feature>
<keyword evidence="4" id="KW-0804">Transcription</keyword>
<dbReference type="RefSeq" id="WP_109774778.1">
    <property type="nucleotide sequence ID" value="NZ_QGDQ01000014.1"/>
</dbReference>
<comment type="caution">
    <text evidence="7">The sequence shown here is derived from an EMBL/GenBank/DDBJ whole genome shotgun (WGS) entry which is preliminary data.</text>
</comment>
<sequence>MHGHPDELSIGELSRQTGVSVRALRHYESTGLLDAVRTTAGHRRFRRADVETVRRVKLFLAAGLPLAVVDKIIDCFEDGGAQLHPCVLDHLRSHAEAVCARLEALDEQRDALRLLEELVSPAAQPARAPVGTGPPAHGAGPEAPRSASPLIS</sequence>
<dbReference type="Pfam" id="PF13411">
    <property type="entry name" value="MerR_1"/>
    <property type="match status" value="1"/>
</dbReference>
<evidence type="ECO:0000313" key="7">
    <source>
        <dbReference type="EMBL" id="PWJ53165.1"/>
    </source>
</evidence>
<evidence type="ECO:0000313" key="8">
    <source>
        <dbReference type="Proteomes" id="UP000245469"/>
    </source>
</evidence>
<dbReference type="PANTHER" id="PTHR30204">
    <property type="entry name" value="REDOX-CYCLING DRUG-SENSING TRANSCRIPTIONAL ACTIVATOR SOXR"/>
    <property type="match status" value="1"/>
</dbReference>
<dbReference type="PROSITE" id="PS00552">
    <property type="entry name" value="HTH_MERR_1"/>
    <property type="match status" value="1"/>
</dbReference>
<gene>
    <name evidence="7" type="ORF">BXY45_11460</name>
</gene>
<dbReference type="InterPro" id="IPR009061">
    <property type="entry name" value="DNA-bd_dom_put_sf"/>
</dbReference>
<evidence type="ECO:0000256" key="3">
    <source>
        <dbReference type="ARBA" id="ARBA00023125"/>
    </source>
</evidence>
<evidence type="ECO:0000256" key="5">
    <source>
        <dbReference type="SAM" id="MobiDB-lite"/>
    </source>
</evidence>
<dbReference type="Gene3D" id="1.10.1660.10">
    <property type="match status" value="1"/>
</dbReference>
<dbReference type="SMART" id="SM00422">
    <property type="entry name" value="HTH_MERR"/>
    <property type="match status" value="1"/>
</dbReference>
<dbReference type="PRINTS" id="PR00040">
    <property type="entry name" value="HTHMERR"/>
</dbReference>
<dbReference type="GO" id="GO:0003677">
    <property type="term" value="F:DNA binding"/>
    <property type="evidence" value="ECO:0007669"/>
    <property type="project" value="UniProtKB-KW"/>
</dbReference>
<dbReference type="SUPFAM" id="SSF46955">
    <property type="entry name" value="Putative DNA-binding domain"/>
    <property type="match status" value="1"/>
</dbReference>
<organism evidence="7 8">
    <name type="scientific">Quadrisphaera granulorum</name>
    <dbReference type="NCBI Taxonomy" id="317664"/>
    <lineage>
        <taxon>Bacteria</taxon>
        <taxon>Bacillati</taxon>
        <taxon>Actinomycetota</taxon>
        <taxon>Actinomycetes</taxon>
        <taxon>Kineosporiales</taxon>
        <taxon>Kineosporiaceae</taxon>
        <taxon>Quadrisphaera</taxon>
    </lineage>
</organism>